<dbReference type="Gene3D" id="1.20.1280.50">
    <property type="match status" value="1"/>
</dbReference>
<evidence type="ECO:0000259" key="1">
    <source>
        <dbReference type="PROSITE" id="PS50181"/>
    </source>
</evidence>
<dbReference type="Proteomes" id="UP000275385">
    <property type="component" value="Unassembled WGS sequence"/>
</dbReference>
<dbReference type="EMBL" id="QVQW01000004">
    <property type="protein sequence ID" value="RKU48467.1"/>
    <property type="molecule type" value="Genomic_DNA"/>
</dbReference>
<dbReference type="InterPro" id="IPR036047">
    <property type="entry name" value="F-box-like_dom_sf"/>
</dbReference>
<dbReference type="PROSITE" id="PS50181">
    <property type="entry name" value="FBOX"/>
    <property type="match status" value="1"/>
</dbReference>
<dbReference type="STRING" id="177199.A0A420YKQ7"/>
<dbReference type="Pfam" id="PF12937">
    <property type="entry name" value="F-box-like"/>
    <property type="match status" value="1"/>
</dbReference>
<dbReference type="SUPFAM" id="SSF50978">
    <property type="entry name" value="WD40 repeat-like"/>
    <property type="match status" value="1"/>
</dbReference>
<dbReference type="GO" id="GO:0000209">
    <property type="term" value="P:protein polyubiquitination"/>
    <property type="evidence" value="ECO:0007669"/>
    <property type="project" value="TreeGrafter"/>
</dbReference>
<evidence type="ECO:0000313" key="2">
    <source>
        <dbReference type="EMBL" id="RKU48467.1"/>
    </source>
</evidence>
<feature type="domain" description="F-box" evidence="1">
    <location>
        <begin position="26"/>
        <end position="72"/>
    </location>
</feature>
<proteinExistence type="predicted"/>
<dbReference type="SUPFAM" id="SSF81383">
    <property type="entry name" value="F-box domain"/>
    <property type="match status" value="1"/>
</dbReference>
<dbReference type="PANTHER" id="PTHR13252:SF9">
    <property type="entry name" value="F-BOX ONLY PROTEIN 28"/>
    <property type="match status" value="1"/>
</dbReference>
<comment type="caution">
    <text evidence="2">The sequence shown here is derived from an EMBL/GenBank/DDBJ whole genome shotgun (WGS) entry which is preliminary data.</text>
</comment>
<accession>A0A420YKQ7</accession>
<organism evidence="2 3">
    <name type="scientific">Coniochaeta pulveracea</name>
    <dbReference type="NCBI Taxonomy" id="177199"/>
    <lineage>
        <taxon>Eukaryota</taxon>
        <taxon>Fungi</taxon>
        <taxon>Dikarya</taxon>
        <taxon>Ascomycota</taxon>
        <taxon>Pezizomycotina</taxon>
        <taxon>Sordariomycetes</taxon>
        <taxon>Sordariomycetidae</taxon>
        <taxon>Coniochaetales</taxon>
        <taxon>Coniochaetaceae</taxon>
        <taxon>Coniochaeta</taxon>
    </lineage>
</organism>
<protein>
    <recommendedName>
        <fullName evidence="1">F-box domain-containing protein</fullName>
    </recommendedName>
</protein>
<reference evidence="2 3" key="1">
    <citation type="submission" date="2018-08" db="EMBL/GenBank/DDBJ databases">
        <title>Draft genome of the lignicolous fungus Coniochaeta pulveracea.</title>
        <authorList>
            <person name="Borstlap C.J."/>
            <person name="De Witt R.N."/>
            <person name="Botha A."/>
            <person name="Volschenk H."/>
        </authorList>
    </citation>
    <scope>NUCLEOTIDE SEQUENCE [LARGE SCALE GENOMIC DNA]</scope>
    <source>
        <strain evidence="2 3">CAB683</strain>
    </source>
</reference>
<dbReference type="OrthoDB" id="3219396at2759"/>
<evidence type="ECO:0000313" key="3">
    <source>
        <dbReference type="Proteomes" id="UP000275385"/>
    </source>
</evidence>
<dbReference type="SMART" id="SM00256">
    <property type="entry name" value="FBOX"/>
    <property type="match status" value="1"/>
</dbReference>
<dbReference type="InterPro" id="IPR036322">
    <property type="entry name" value="WD40_repeat_dom_sf"/>
</dbReference>
<gene>
    <name evidence="2" type="ORF">DL546_003141</name>
</gene>
<keyword evidence="3" id="KW-1185">Reference proteome</keyword>
<dbReference type="InterPro" id="IPR001810">
    <property type="entry name" value="F-box_dom"/>
</dbReference>
<dbReference type="InterPro" id="IPR039719">
    <property type="entry name" value="FBXO28"/>
</dbReference>
<dbReference type="PANTHER" id="PTHR13252">
    <property type="entry name" value="F-BOX ONLY PROTEIN 28"/>
    <property type="match status" value="1"/>
</dbReference>
<dbReference type="AlphaFoldDB" id="A0A420YKQ7"/>
<name>A0A420YKQ7_9PEZI</name>
<sequence length="746" mass="81619">MARPPGSESSFATCSELEAGRMEEQPGGLLSFPTEVLLLVMSYLEAHDIAHLQLVCRTLLQIGRDDSRWKDLCFETSSLYHKNFLDFLVSQDEAASKSSNVHHHLPQAHNALPQAPMQPLATTLPPTFTAVTPPNPLLPLQNQVALAGPDVLYGGLLQGNLPPGHTGHALTFQLPLGGPQDSLQPTGQDASPITVQDLTLDSEPELSDDEVTQKVLVRSRQSERARFFANWDPTYPGEEVCWYGEYIHRTAPTVVSWFEQPYHEAGKSHIEARGAALYRPDAPTNDTGQTETLLAIAPLDDGSICIWDVNGTRVGKGSILAKSKPGILFIDGPAADNSRASKRVDSGVTECVSVDNQRHRAFFAVQSHLIDVDLQQLSVVGCESFPWSITALSPAHPAVPLTIATSLGIHLYDYKEGRSAPEDHTERVDGFSTIGAQFYYEQNIKSLFSDVPLPPYAALAQPGPLSILHLQKPGSWIDLSDDIFVAGRFSNILQYDRRKFPAIKCSIWSGGSLCSMTGSPYPFAAEAYRARRRGELTSEEVATSKELSGGRTLIACGEYNQKGSLELYGLSPPSEAKTETAEFKNRFAASGSKLLSVVSHGTCIAVSDAQGYIKWFERDGCTEIRRSKIGHHEVEGGQTGNMFASMSSADDLARKILPTKEGSTGVNDNDLLFWTGENLGLVGFGIEPSVDGSDNDSNAERTARQIIEDNDDMEDQYREFMRLGLYHNAQNGAWFFRGRSTLDDTL</sequence>